<evidence type="ECO:0000259" key="1">
    <source>
        <dbReference type="PROSITE" id="PS50800"/>
    </source>
</evidence>
<accession>A0A151IIZ4</accession>
<dbReference type="Pfam" id="PF02037">
    <property type="entry name" value="SAP"/>
    <property type="match status" value="1"/>
</dbReference>
<dbReference type="Proteomes" id="UP000078542">
    <property type="component" value="Unassembled WGS sequence"/>
</dbReference>
<evidence type="ECO:0000313" key="3">
    <source>
        <dbReference type="Proteomes" id="UP000078542"/>
    </source>
</evidence>
<organism evidence="2 3">
    <name type="scientific">Cyphomyrmex costatus</name>
    <dbReference type="NCBI Taxonomy" id="456900"/>
    <lineage>
        <taxon>Eukaryota</taxon>
        <taxon>Metazoa</taxon>
        <taxon>Ecdysozoa</taxon>
        <taxon>Arthropoda</taxon>
        <taxon>Hexapoda</taxon>
        <taxon>Insecta</taxon>
        <taxon>Pterygota</taxon>
        <taxon>Neoptera</taxon>
        <taxon>Endopterygota</taxon>
        <taxon>Hymenoptera</taxon>
        <taxon>Apocrita</taxon>
        <taxon>Aculeata</taxon>
        <taxon>Formicoidea</taxon>
        <taxon>Formicidae</taxon>
        <taxon>Myrmicinae</taxon>
        <taxon>Cyphomyrmex</taxon>
    </lineage>
</organism>
<protein>
    <recommendedName>
        <fullName evidence="1">SAP domain-containing protein</fullName>
    </recommendedName>
</protein>
<dbReference type="SUPFAM" id="SSF68906">
    <property type="entry name" value="SAP domain"/>
    <property type="match status" value="1"/>
</dbReference>
<dbReference type="Gene3D" id="1.10.720.30">
    <property type="entry name" value="SAP domain"/>
    <property type="match status" value="1"/>
</dbReference>
<dbReference type="SMART" id="SM00513">
    <property type="entry name" value="SAP"/>
    <property type="match status" value="1"/>
</dbReference>
<sequence length="158" mass="17468">MSDPNMFTVAALKELLAARELPSVGSKAELIARLMEADPSGSWMSGGQTEDNGHIENAQQIRAGNMQPSTSQQQREVELCKREKELTERELAVVRLELEATRRMLQTARIAEESQLQQSSIATLDESQMRTTINRGGDHDFIGPIRANNCGGGSAWHF</sequence>
<evidence type="ECO:0000313" key="2">
    <source>
        <dbReference type="EMBL" id="KYN02836.1"/>
    </source>
</evidence>
<dbReference type="EMBL" id="KQ977434">
    <property type="protein sequence ID" value="KYN02836.1"/>
    <property type="molecule type" value="Genomic_DNA"/>
</dbReference>
<dbReference type="PROSITE" id="PS50800">
    <property type="entry name" value="SAP"/>
    <property type="match status" value="1"/>
</dbReference>
<dbReference type="AlphaFoldDB" id="A0A151IIZ4"/>
<gene>
    <name evidence="2" type="ORF">ALC62_06342</name>
</gene>
<keyword evidence="3" id="KW-1185">Reference proteome</keyword>
<proteinExistence type="predicted"/>
<name>A0A151IIZ4_9HYME</name>
<reference evidence="2 3" key="1">
    <citation type="submission" date="2016-03" db="EMBL/GenBank/DDBJ databases">
        <title>Cyphomyrmex costatus WGS genome.</title>
        <authorList>
            <person name="Nygaard S."/>
            <person name="Hu H."/>
            <person name="Boomsma J."/>
            <person name="Zhang G."/>
        </authorList>
    </citation>
    <scope>NUCLEOTIDE SEQUENCE [LARGE SCALE GENOMIC DNA]</scope>
    <source>
        <strain evidence="2">MS0001</strain>
        <tissue evidence="2">Whole body</tissue>
    </source>
</reference>
<feature type="domain" description="SAP" evidence="1">
    <location>
        <begin position="4"/>
        <end position="38"/>
    </location>
</feature>
<dbReference type="InterPro" id="IPR003034">
    <property type="entry name" value="SAP_dom"/>
</dbReference>
<dbReference type="InterPro" id="IPR036361">
    <property type="entry name" value="SAP_dom_sf"/>
</dbReference>